<organism evidence="7 8">
    <name type="scientific">Frankia nepalensis</name>
    <dbReference type="NCBI Taxonomy" id="1836974"/>
    <lineage>
        <taxon>Bacteria</taxon>
        <taxon>Bacillati</taxon>
        <taxon>Actinomycetota</taxon>
        <taxon>Actinomycetes</taxon>
        <taxon>Frankiales</taxon>
        <taxon>Frankiaceae</taxon>
        <taxon>Frankia</taxon>
    </lineage>
</organism>
<dbReference type="AlphaFoldDB" id="A0A937UP41"/>
<dbReference type="RefSeq" id="WP_203004789.1">
    <property type="nucleotide sequence ID" value="NZ_JADWYU010000106.1"/>
</dbReference>
<reference evidence="7" key="1">
    <citation type="submission" date="2020-12" db="EMBL/GenBank/DDBJ databases">
        <title>Genomic characterization of non-nitrogen-fixing Frankia strains.</title>
        <authorList>
            <person name="Carlos-Shanley C."/>
            <person name="Guerra T."/>
            <person name="Hahn D."/>
        </authorList>
    </citation>
    <scope>NUCLEOTIDE SEQUENCE</scope>
    <source>
        <strain evidence="7">CN6</strain>
    </source>
</reference>
<evidence type="ECO:0000256" key="3">
    <source>
        <dbReference type="ARBA" id="ARBA00022692"/>
    </source>
</evidence>
<dbReference type="Pfam" id="PF03626">
    <property type="entry name" value="COX4_pro"/>
    <property type="match status" value="1"/>
</dbReference>
<evidence type="ECO:0000256" key="5">
    <source>
        <dbReference type="ARBA" id="ARBA00023136"/>
    </source>
</evidence>
<evidence type="ECO:0000256" key="6">
    <source>
        <dbReference type="SAM" id="Phobius"/>
    </source>
</evidence>
<accession>A0A937UP41</accession>
<evidence type="ECO:0000313" key="8">
    <source>
        <dbReference type="Proteomes" id="UP000604475"/>
    </source>
</evidence>
<comment type="caution">
    <text evidence="7">The sequence shown here is derived from an EMBL/GenBank/DDBJ whole genome shotgun (WGS) entry which is preliminary data.</text>
</comment>
<keyword evidence="5 6" id="KW-0472">Membrane</keyword>
<feature type="transmembrane region" description="Helical" evidence="6">
    <location>
        <begin position="15"/>
        <end position="32"/>
    </location>
</feature>
<evidence type="ECO:0000313" key="7">
    <source>
        <dbReference type="EMBL" id="MBL7626880.1"/>
    </source>
</evidence>
<gene>
    <name evidence="7" type="ORF">I7412_06800</name>
</gene>
<keyword evidence="4 6" id="KW-1133">Transmembrane helix</keyword>
<dbReference type="Proteomes" id="UP000604475">
    <property type="component" value="Unassembled WGS sequence"/>
</dbReference>
<comment type="subcellular location">
    <subcellularLocation>
        <location evidence="1">Cell membrane</location>
        <topology evidence="1">Multi-pass membrane protein</topology>
    </subcellularLocation>
</comment>
<dbReference type="GO" id="GO:0005886">
    <property type="term" value="C:plasma membrane"/>
    <property type="evidence" value="ECO:0007669"/>
    <property type="project" value="UniProtKB-SubCell"/>
</dbReference>
<evidence type="ECO:0000256" key="2">
    <source>
        <dbReference type="ARBA" id="ARBA00022475"/>
    </source>
</evidence>
<proteinExistence type="predicted"/>
<keyword evidence="3 6" id="KW-0812">Transmembrane</keyword>
<name>A0A937UP41_9ACTN</name>
<feature type="transmembrane region" description="Helical" evidence="6">
    <location>
        <begin position="83"/>
        <end position="102"/>
    </location>
</feature>
<evidence type="ECO:0000256" key="4">
    <source>
        <dbReference type="ARBA" id="ARBA00022989"/>
    </source>
</evidence>
<keyword evidence="8" id="KW-1185">Reference proteome</keyword>
<protein>
    <submittedName>
        <fullName evidence="7">Cytochrome C oxidase subunit IV family protein</fullName>
    </submittedName>
</protein>
<sequence>MKTALNKKTAIDKRLLAVWAVLSAITLIYLWIDRSADDGGAPTASTAVTVSAIILALVKVRIIMREFMEVRHAPALLRRLTDLWVVLMAASLLGMYFVGKAVA</sequence>
<evidence type="ECO:0000256" key="1">
    <source>
        <dbReference type="ARBA" id="ARBA00004651"/>
    </source>
</evidence>
<dbReference type="EMBL" id="JAEACQ010000151">
    <property type="protein sequence ID" value="MBL7626880.1"/>
    <property type="molecule type" value="Genomic_DNA"/>
</dbReference>
<dbReference type="InterPro" id="IPR005171">
    <property type="entry name" value="Cyt_c_oxidase_su4_prok"/>
</dbReference>
<feature type="transmembrane region" description="Helical" evidence="6">
    <location>
        <begin position="44"/>
        <end position="62"/>
    </location>
</feature>
<keyword evidence="2" id="KW-1003">Cell membrane</keyword>